<name>A0ABU9M6N4_STUCH</name>
<evidence type="ECO:0000313" key="2">
    <source>
        <dbReference type="Proteomes" id="UP001467669"/>
    </source>
</evidence>
<dbReference type="RefSeq" id="WP_342406473.1">
    <property type="nucleotide sequence ID" value="NZ_JBCFXD010000005.1"/>
</dbReference>
<comment type="caution">
    <text evidence="1">The sequence shown here is derived from an EMBL/GenBank/DDBJ whole genome shotgun (WGS) entry which is preliminary data.</text>
</comment>
<accession>A0ABU9M6N4</accession>
<reference evidence="1 2" key="1">
    <citation type="submission" date="2024-04" db="EMBL/GenBank/DDBJ databases">
        <title>Draft Genome Sequence of Isolates Cultured from Underwater Hawaii Seamounts in the North Pacific Ocean.</title>
        <authorList>
            <person name="Sharma I."/>
            <person name="Darden B."/>
            <person name="Creggett J."/>
            <person name="Taylor S."/>
            <person name="Grant M.P."/>
            <person name="Scott J."/>
            <person name="Attles S."/>
            <person name="Walker S."/>
            <person name="Johnson G."/>
            <person name="St. Cloud C."/>
        </authorList>
    </citation>
    <scope>NUCLEOTIDE SEQUENCE [LARGE SCALE GENOMIC DNA]</scope>
    <source>
        <strain evidence="1 2">03GJ23</strain>
    </source>
</reference>
<keyword evidence="2" id="KW-1185">Reference proteome</keyword>
<protein>
    <submittedName>
        <fullName evidence="1">Uncharacterized protein</fullName>
    </submittedName>
</protein>
<proteinExistence type="predicted"/>
<dbReference type="Proteomes" id="UP001467669">
    <property type="component" value="Unassembled WGS sequence"/>
</dbReference>
<dbReference type="EMBL" id="JBCFXD010000005">
    <property type="protein sequence ID" value="MEL7559319.1"/>
    <property type="molecule type" value="Genomic_DNA"/>
</dbReference>
<organism evidence="1 2">
    <name type="scientific">Stutzerimonas chloritidismutans</name>
    <name type="common">Pseudomonas chloritidismutans</name>
    <dbReference type="NCBI Taxonomy" id="203192"/>
    <lineage>
        <taxon>Bacteria</taxon>
        <taxon>Pseudomonadati</taxon>
        <taxon>Pseudomonadota</taxon>
        <taxon>Gammaproteobacteria</taxon>
        <taxon>Pseudomonadales</taxon>
        <taxon>Pseudomonadaceae</taxon>
        <taxon>Stutzerimonas</taxon>
    </lineage>
</organism>
<evidence type="ECO:0000313" key="1">
    <source>
        <dbReference type="EMBL" id="MEL7559319.1"/>
    </source>
</evidence>
<gene>
    <name evidence="1" type="ORF">AAGW23_10780</name>
</gene>
<sequence length="79" mass="8965">MRTVSFQGTQLSQRQRQQLAFQQQTRAAFLNTHLLDQVEETLAAVDRLKEQGTPPKPKSQWTVVYQAKGTPCVADLFGF</sequence>